<gene>
    <name evidence="6" type="ORF">TARUN_5346</name>
</gene>
<keyword evidence="7" id="KW-1185">Reference proteome</keyword>
<dbReference type="InterPro" id="IPR027417">
    <property type="entry name" value="P-loop_NTPase"/>
</dbReference>
<evidence type="ECO:0000313" key="7">
    <source>
        <dbReference type="Proteomes" id="UP000266272"/>
    </source>
</evidence>
<dbReference type="PANTHER" id="PTHR24189:SF50">
    <property type="entry name" value="ANKYRIN REPEAT AND SOCS BOX PROTEIN 2"/>
    <property type="match status" value="1"/>
</dbReference>
<feature type="repeat" description="ANK" evidence="3">
    <location>
        <begin position="950"/>
        <end position="976"/>
    </location>
</feature>
<organism evidence="6 7">
    <name type="scientific">Trichoderma arundinaceum</name>
    <dbReference type="NCBI Taxonomy" id="490622"/>
    <lineage>
        <taxon>Eukaryota</taxon>
        <taxon>Fungi</taxon>
        <taxon>Dikarya</taxon>
        <taxon>Ascomycota</taxon>
        <taxon>Pezizomycotina</taxon>
        <taxon>Sordariomycetes</taxon>
        <taxon>Hypocreomycetidae</taxon>
        <taxon>Hypocreales</taxon>
        <taxon>Hypocreaceae</taxon>
        <taxon>Trichoderma</taxon>
    </lineage>
</organism>
<keyword evidence="1" id="KW-0677">Repeat</keyword>
<feature type="repeat" description="ANK" evidence="3">
    <location>
        <begin position="588"/>
        <end position="620"/>
    </location>
</feature>
<feature type="repeat" description="ANK" evidence="3">
    <location>
        <begin position="1014"/>
        <end position="1046"/>
    </location>
</feature>
<keyword evidence="2 3" id="KW-0040">ANK repeat</keyword>
<dbReference type="AlphaFoldDB" id="A0A395NLF8"/>
<dbReference type="InterPro" id="IPR036770">
    <property type="entry name" value="Ankyrin_rpt-contain_sf"/>
</dbReference>
<dbReference type="PRINTS" id="PR01415">
    <property type="entry name" value="ANKYRIN"/>
</dbReference>
<dbReference type="PROSITE" id="PS50088">
    <property type="entry name" value="ANK_REPEAT"/>
    <property type="match status" value="13"/>
</dbReference>
<feature type="domain" description="Nephrocystin 3-like N-terminal" evidence="5">
    <location>
        <begin position="93"/>
        <end position="267"/>
    </location>
</feature>
<feature type="repeat" description="ANK" evidence="3">
    <location>
        <begin position="787"/>
        <end position="816"/>
    </location>
</feature>
<feature type="repeat" description="ANK" evidence="3">
    <location>
        <begin position="656"/>
        <end position="688"/>
    </location>
</feature>
<sequence length="1051" mass="115928">MNGHARQRTGATSKRARSANIKGSVFGDNARIHQGDQNIYFKYSRYRASSPSGETSSAVQAQLEAKEKDDCRRSLGFRDMDARVENISPTQPGTCEWFFETSHFQQWYGHSELDNGLLWIKGNPGTGKSTLMKRILKHCQTKEDYIIAAYFFNARGTELEKTPLGMLRSLLFQLLKHEPSLYDPLLPIFRKKQEEHGSGGWEWREPELKSFLLSEISQCRARPPLLIIDALDECSDPDVQNVAEFLQHLSTIARDAGITLNICLSSRHYPFFRFKGYQELVLEKEKDHNKDIVVYVRSNLIIKDKAIEEAIKKKARGIFMWVVLVITILNRAYDDGKVDAMTQKLNEIPADLGEVFETLLNRNNPDKDETILILQCVLFAKQLLTPEEIYFALIAGTNGQKLGKWDPSQITPDIIRRRIISSSRGLVEIRKGERETVQFIHGSVNDFLVRNSRLQTLDPGLASDPVAKSHGRLQDCCMSYMMMESLELPKNRRDIENLASSYPFLEYSSRHLFDHAEEATSAGQREFLQTLKGGSVFQRVERLHDCFEDYGQCGRRLNLLHILAARGLHKLIVILLEGDTDINAQGRPHGTALEAAIEHQHEKTIKVLLNKGAKIDARGRFTHSSALKKAIDTQSEEILTIFIERGAKLNIWERILNSSLLHAAISNGNRDAIAMLLDKGAKINARGFKGTALRAAVATMETEIVEMLLEKGAKVNARGLMGTALHEAAHNGDKEIVEMLLERGAKVDARGLMGTALQKAVASREKEIVEMLLEKGANVNVRGVMGTSLQTAAYNGDPEIIEILLDKGAKIDTQGFKGTALQVAAAEGVEEVVELLLAKGAKVNARGLFGTALQMAAHRGREEIVEMLLEKGAKVNARGGFYGTAIHAAAFHGSKKVIKMLLDKGADVNARGGFTGTVLQGAAFQGDKELVKMLLDNGVDVNAWGGLFGTALQAASNAGSKEIVEMLLDHGAKIDAGRWGFVGSALQAAAIDGNKEVIEVLLDKGAKINTWGRFYSTALQAAAFKGHVEIVEMLLDRGARGDGGDAASEGG</sequence>
<evidence type="ECO:0000256" key="3">
    <source>
        <dbReference type="PROSITE-ProRule" id="PRU00023"/>
    </source>
</evidence>
<dbReference type="SMART" id="SM00248">
    <property type="entry name" value="ANK"/>
    <property type="match status" value="15"/>
</dbReference>
<feature type="repeat" description="ANK" evidence="3">
    <location>
        <begin position="851"/>
        <end position="880"/>
    </location>
</feature>
<dbReference type="PANTHER" id="PTHR24189">
    <property type="entry name" value="MYOTROPHIN"/>
    <property type="match status" value="1"/>
</dbReference>
<feature type="repeat" description="ANK" evidence="3">
    <location>
        <begin position="884"/>
        <end position="913"/>
    </location>
</feature>
<dbReference type="PROSITE" id="PS50297">
    <property type="entry name" value="ANK_REP_REGION"/>
    <property type="match status" value="12"/>
</dbReference>
<dbReference type="SUPFAM" id="SSF48403">
    <property type="entry name" value="Ankyrin repeat"/>
    <property type="match status" value="3"/>
</dbReference>
<feature type="region of interest" description="Disordered" evidence="4">
    <location>
        <begin position="1"/>
        <end position="22"/>
    </location>
</feature>
<proteinExistence type="predicted"/>
<dbReference type="Proteomes" id="UP000266272">
    <property type="component" value="Unassembled WGS sequence"/>
</dbReference>
<dbReference type="Gene3D" id="1.25.40.20">
    <property type="entry name" value="Ankyrin repeat-containing domain"/>
    <property type="match status" value="3"/>
</dbReference>
<feature type="repeat" description="ANK" evidence="3">
    <location>
        <begin position="688"/>
        <end position="720"/>
    </location>
</feature>
<dbReference type="Gene3D" id="3.40.50.300">
    <property type="entry name" value="P-loop containing nucleotide triphosphate hydrolases"/>
    <property type="match status" value="1"/>
</dbReference>
<feature type="repeat" description="ANK" evidence="3">
    <location>
        <begin position="984"/>
        <end position="1013"/>
    </location>
</feature>
<evidence type="ECO:0000256" key="2">
    <source>
        <dbReference type="ARBA" id="ARBA00023043"/>
    </source>
</evidence>
<evidence type="ECO:0000256" key="4">
    <source>
        <dbReference type="SAM" id="MobiDB-lite"/>
    </source>
</evidence>
<evidence type="ECO:0000259" key="5">
    <source>
        <dbReference type="Pfam" id="PF24883"/>
    </source>
</evidence>
<evidence type="ECO:0000313" key="6">
    <source>
        <dbReference type="EMBL" id="RFU76896.1"/>
    </source>
</evidence>
<dbReference type="SUPFAM" id="SSF52540">
    <property type="entry name" value="P-loop containing nucleoside triphosphate hydrolases"/>
    <property type="match status" value="1"/>
</dbReference>
<dbReference type="Pfam" id="PF12796">
    <property type="entry name" value="Ank_2"/>
    <property type="match status" value="5"/>
</dbReference>
<dbReference type="InterPro" id="IPR002110">
    <property type="entry name" value="Ankyrin_rpt"/>
</dbReference>
<feature type="repeat" description="ANK" evidence="3">
    <location>
        <begin position="723"/>
        <end position="752"/>
    </location>
</feature>
<feature type="repeat" description="ANK" evidence="3">
    <location>
        <begin position="914"/>
        <end position="946"/>
    </location>
</feature>
<name>A0A395NLF8_TRIAR</name>
<reference evidence="6 7" key="1">
    <citation type="journal article" date="2018" name="PLoS Pathog.">
        <title>Evolution of structural diversity of trichothecenes, a family of toxins produced by plant pathogenic and entomopathogenic fungi.</title>
        <authorList>
            <person name="Proctor R.H."/>
            <person name="McCormick S.P."/>
            <person name="Kim H.S."/>
            <person name="Cardoza R.E."/>
            <person name="Stanley A.M."/>
            <person name="Lindo L."/>
            <person name="Kelly A."/>
            <person name="Brown D.W."/>
            <person name="Lee T."/>
            <person name="Vaughan M.M."/>
            <person name="Alexander N.J."/>
            <person name="Busman M."/>
            <person name="Gutierrez S."/>
        </authorList>
    </citation>
    <scope>NUCLEOTIDE SEQUENCE [LARGE SCALE GENOMIC DNA]</scope>
    <source>
        <strain evidence="6 7">IBT 40837</strain>
    </source>
</reference>
<comment type="caution">
    <text evidence="6">The sequence shown here is derived from an EMBL/GenBank/DDBJ whole genome shotgun (WGS) entry which is preliminary data.</text>
</comment>
<evidence type="ECO:0000256" key="1">
    <source>
        <dbReference type="ARBA" id="ARBA00022737"/>
    </source>
</evidence>
<feature type="repeat" description="ANK" evidence="3">
    <location>
        <begin position="755"/>
        <end position="784"/>
    </location>
</feature>
<dbReference type="InterPro" id="IPR050745">
    <property type="entry name" value="Multifunctional_regulatory"/>
</dbReference>
<dbReference type="STRING" id="490622.A0A395NLF8"/>
<dbReference type="Pfam" id="PF13637">
    <property type="entry name" value="Ank_4"/>
    <property type="match status" value="1"/>
</dbReference>
<dbReference type="OrthoDB" id="194358at2759"/>
<accession>A0A395NLF8</accession>
<protein>
    <submittedName>
        <fullName evidence="6">Ankyrin repeat domain-containing</fullName>
    </submittedName>
</protein>
<dbReference type="EMBL" id="PXOA01000321">
    <property type="protein sequence ID" value="RFU76896.1"/>
    <property type="molecule type" value="Genomic_DNA"/>
</dbReference>
<dbReference type="Pfam" id="PF00023">
    <property type="entry name" value="Ank"/>
    <property type="match status" value="1"/>
</dbReference>
<dbReference type="InterPro" id="IPR056884">
    <property type="entry name" value="NPHP3-like_N"/>
</dbReference>
<dbReference type="Pfam" id="PF24883">
    <property type="entry name" value="NPHP3_N"/>
    <property type="match status" value="1"/>
</dbReference>
<feature type="repeat" description="ANK" evidence="3">
    <location>
        <begin position="816"/>
        <end position="848"/>
    </location>
</feature>